<organism evidence="1 2">
    <name type="scientific">Aphis craccivora</name>
    <name type="common">Cowpea aphid</name>
    <dbReference type="NCBI Taxonomy" id="307492"/>
    <lineage>
        <taxon>Eukaryota</taxon>
        <taxon>Metazoa</taxon>
        <taxon>Ecdysozoa</taxon>
        <taxon>Arthropoda</taxon>
        <taxon>Hexapoda</taxon>
        <taxon>Insecta</taxon>
        <taxon>Pterygota</taxon>
        <taxon>Neoptera</taxon>
        <taxon>Paraneoptera</taxon>
        <taxon>Hemiptera</taxon>
        <taxon>Sternorrhyncha</taxon>
        <taxon>Aphidomorpha</taxon>
        <taxon>Aphidoidea</taxon>
        <taxon>Aphididae</taxon>
        <taxon>Aphidini</taxon>
        <taxon>Aphis</taxon>
        <taxon>Aphis</taxon>
    </lineage>
</organism>
<proteinExistence type="predicted"/>
<gene>
    <name evidence="1" type="ORF">FWK35_00038711</name>
</gene>
<evidence type="ECO:0000313" key="2">
    <source>
        <dbReference type="Proteomes" id="UP000478052"/>
    </source>
</evidence>
<name>A0A6G0VJ63_APHCR</name>
<protein>
    <submittedName>
        <fullName evidence="1">Uncharacterized protein</fullName>
    </submittedName>
</protein>
<evidence type="ECO:0000313" key="1">
    <source>
        <dbReference type="EMBL" id="KAF0689201.1"/>
    </source>
</evidence>
<dbReference type="AlphaFoldDB" id="A0A6G0VJ63"/>
<sequence length="26" mass="3277">MYSYTIQQSDIHLPTFFIYSFSFHRF</sequence>
<reference evidence="1 2" key="1">
    <citation type="submission" date="2019-08" db="EMBL/GenBank/DDBJ databases">
        <title>Whole genome of Aphis craccivora.</title>
        <authorList>
            <person name="Voronova N.V."/>
            <person name="Shulinski R.S."/>
            <person name="Bandarenka Y.V."/>
            <person name="Zhorov D.G."/>
            <person name="Warner D."/>
        </authorList>
    </citation>
    <scope>NUCLEOTIDE SEQUENCE [LARGE SCALE GENOMIC DNA]</scope>
    <source>
        <strain evidence="1">180601</strain>
        <tissue evidence="1">Whole Body</tissue>
    </source>
</reference>
<dbReference type="EMBL" id="VUJU01016373">
    <property type="protein sequence ID" value="KAF0689201.1"/>
    <property type="molecule type" value="Genomic_DNA"/>
</dbReference>
<accession>A0A6G0VJ63</accession>
<comment type="caution">
    <text evidence="1">The sequence shown here is derived from an EMBL/GenBank/DDBJ whole genome shotgun (WGS) entry which is preliminary data.</text>
</comment>
<dbReference type="Proteomes" id="UP000478052">
    <property type="component" value="Unassembled WGS sequence"/>
</dbReference>
<keyword evidence="2" id="KW-1185">Reference proteome</keyword>